<dbReference type="NCBIfam" id="TIGR00412">
    <property type="entry name" value="redox_disulf_2"/>
    <property type="match status" value="1"/>
</dbReference>
<evidence type="ECO:0000259" key="3">
    <source>
        <dbReference type="Pfam" id="PF13192"/>
    </source>
</evidence>
<dbReference type="PANTHER" id="PTHR36450">
    <property type="entry name" value="THIOREDOXIN"/>
    <property type="match status" value="1"/>
</dbReference>
<dbReference type="EMBL" id="AUPZ01000011">
    <property type="protein sequence ID" value="EQB38749.1"/>
    <property type="molecule type" value="Genomic_DNA"/>
</dbReference>
<comment type="caution">
    <text evidence="4">The sequence shown here is derived from an EMBL/GenBank/DDBJ whole genome shotgun (WGS) entry which is preliminary data.</text>
</comment>
<dbReference type="Proteomes" id="UP000015520">
    <property type="component" value="Unassembled WGS sequence"/>
</dbReference>
<sequence>MKIEVLGTGCAKCITLEKVVKEAVAKSGKFAQIEKVDDLMKIMEYQVVSTPGLVIDGKVVSTGRVLSVDEVVALINE</sequence>
<evidence type="ECO:0000313" key="4">
    <source>
        <dbReference type="EMBL" id="EQB38749.1"/>
    </source>
</evidence>
<dbReference type="Pfam" id="PF13192">
    <property type="entry name" value="Thioredoxin_3"/>
    <property type="match status" value="1"/>
</dbReference>
<feature type="active site" description="Nucleophile" evidence="1">
    <location>
        <position position="10"/>
    </location>
</feature>
<dbReference type="InterPro" id="IPR036249">
    <property type="entry name" value="Thioredoxin-like_sf"/>
</dbReference>
<dbReference type="STRING" id="1172190.M947_08600"/>
<dbReference type="InterPro" id="IPR012336">
    <property type="entry name" value="Thioredoxin-like_fold"/>
</dbReference>
<keyword evidence="2" id="KW-0676">Redox-active center</keyword>
<evidence type="ECO:0000256" key="1">
    <source>
        <dbReference type="PIRSR" id="PIRSR037031-50"/>
    </source>
</evidence>
<reference evidence="4 5" key="1">
    <citation type="submission" date="2013-07" db="EMBL/GenBank/DDBJ databases">
        <title>Sulfurimonas hongkongensis AST-10 Genome Sequencing.</title>
        <authorList>
            <person name="Cai L."/>
            <person name="Zhang T."/>
        </authorList>
    </citation>
    <scope>NUCLEOTIDE SEQUENCE [LARGE SCALE GENOMIC DNA]</scope>
    <source>
        <strain evidence="4 5">AST-10</strain>
    </source>
</reference>
<dbReference type="PIRSF" id="PIRSF037031">
    <property type="entry name" value="Redox_disulphide_2"/>
    <property type="match status" value="1"/>
</dbReference>
<accession>T0KP06</accession>
<dbReference type="PATRIC" id="fig|1172190.3.peg.1656"/>
<dbReference type="RefSeq" id="WP_021287970.1">
    <property type="nucleotide sequence ID" value="NZ_AUPZ01000011.1"/>
</dbReference>
<dbReference type="eggNOG" id="COG0526">
    <property type="taxonomic scope" value="Bacteria"/>
</dbReference>
<proteinExistence type="predicted"/>
<dbReference type="OrthoDB" id="9800630at2"/>
<dbReference type="Gene3D" id="3.40.30.10">
    <property type="entry name" value="Glutaredoxin"/>
    <property type="match status" value="1"/>
</dbReference>
<organism evidence="4 5">
    <name type="scientific">Sulfurimonas hongkongensis</name>
    <dbReference type="NCBI Taxonomy" id="1172190"/>
    <lineage>
        <taxon>Bacteria</taxon>
        <taxon>Pseudomonadati</taxon>
        <taxon>Campylobacterota</taxon>
        <taxon>Epsilonproteobacteria</taxon>
        <taxon>Campylobacterales</taxon>
        <taxon>Sulfurimonadaceae</taxon>
        <taxon>Sulfurimonas</taxon>
    </lineage>
</organism>
<evidence type="ECO:0000256" key="2">
    <source>
        <dbReference type="PIRSR" id="PIRSR037031-51"/>
    </source>
</evidence>
<keyword evidence="5" id="KW-1185">Reference proteome</keyword>
<dbReference type="InterPro" id="IPR005243">
    <property type="entry name" value="THIRX-like_proc"/>
</dbReference>
<dbReference type="SUPFAM" id="SSF52833">
    <property type="entry name" value="Thioredoxin-like"/>
    <property type="match status" value="1"/>
</dbReference>
<gene>
    <name evidence="4" type="ORF">M947_08600</name>
</gene>
<protein>
    <submittedName>
        <fullName evidence="4">Redox-active disulfide protein</fullName>
    </submittedName>
</protein>
<dbReference type="AlphaFoldDB" id="T0KP06"/>
<name>T0KP06_9BACT</name>
<dbReference type="PANTHER" id="PTHR36450:SF1">
    <property type="entry name" value="THIOREDOXIN"/>
    <property type="match status" value="1"/>
</dbReference>
<feature type="active site" description="Nucleophile" evidence="1">
    <location>
        <position position="13"/>
    </location>
</feature>
<keyword evidence="2" id="KW-1015">Disulfide bond</keyword>
<feature type="disulfide bond" description="Redox-active" evidence="2">
    <location>
        <begin position="10"/>
        <end position="13"/>
    </location>
</feature>
<feature type="domain" description="Thioredoxin-like fold" evidence="3">
    <location>
        <begin position="1"/>
        <end position="75"/>
    </location>
</feature>
<evidence type="ECO:0000313" key="5">
    <source>
        <dbReference type="Proteomes" id="UP000015520"/>
    </source>
</evidence>